<feature type="compositionally biased region" description="Basic and acidic residues" evidence="4">
    <location>
        <begin position="268"/>
        <end position="277"/>
    </location>
</feature>
<dbReference type="InterPro" id="IPR009187">
    <property type="entry name" value="Prok_Ku"/>
</dbReference>
<dbReference type="AlphaFoldDB" id="A0A2T0QDK7"/>
<comment type="similarity">
    <text evidence="3">Belongs to the prokaryotic Ku family.</text>
</comment>
<evidence type="ECO:0000256" key="1">
    <source>
        <dbReference type="ARBA" id="ARBA00023125"/>
    </source>
</evidence>
<accession>A0A2T0QDK7</accession>
<keyword evidence="7" id="KW-1185">Reference proteome</keyword>
<dbReference type="SUPFAM" id="SSF100939">
    <property type="entry name" value="SPOC domain-like"/>
    <property type="match status" value="1"/>
</dbReference>
<name>A0A2T0QDK7_9ACTN</name>
<dbReference type="GO" id="GO:0006303">
    <property type="term" value="P:double-strand break repair via nonhomologous end joining"/>
    <property type="evidence" value="ECO:0007669"/>
    <property type="project" value="UniProtKB-UniRule"/>
</dbReference>
<dbReference type="OrthoDB" id="9795084at2"/>
<dbReference type="InterPro" id="IPR016194">
    <property type="entry name" value="SPOC-like_C_dom_sf"/>
</dbReference>
<dbReference type="RefSeq" id="WP_106238663.1">
    <property type="nucleotide sequence ID" value="NZ_PVZC01000001.1"/>
</dbReference>
<evidence type="ECO:0000313" key="6">
    <source>
        <dbReference type="EMBL" id="PRY01988.1"/>
    </source>
</evidence>
<evidence type="ECO:0000256" key="3">
    <source>
        <dbReference type="HAMAP-Rule" id="MF_01875"/>
    </source>
</evidence>
<dbReference type="Proteomes" id="UP000237846">
    <property type="component" value="Unassembled WGS sequence"/>
</dbReference>
<reference evidence="6 7" key="1">
    <citation type="submission" date="2018-03" db="EMBL/GenBank/DDBJ databases">
        <title>Genomic Encyclopedia of Archaeal and Bacterial Type Strains, Phase II (KMG-II): from individual species to whole genera.</title>
        <authorList>
            <person name="Goeker M."/>
        </authorList>
    </citation>
    <scope>NUCLEOTIDE SEQUENCE [LARGE SCALE GENOMIC DNA]</scope>
    <source>
        <strain evidence="6 7">DSM 45601</strain>
    </source>
</reference>
<dbReference type="Pfam" id="PF02735">
    <property type="entry name" value="Ku"/>
    <property type="match status" value="1"/>
</dbReference>
<protein>
    <recommendedName>
        <fullName evidence="3">Non-homologous end joining protein Ku</fullName>
    </recommendedName>
</protein>
<keyword evidence="3" id="KW-0234">DNA repair</keyword>
<evidence type="ECO:0000256" key="4">
    <source>
        <dbReference type="SAM" id="MobiDB-lite"/>
    </source>
</evidence>
<dbReference type="PANTHER" id="PTHR41251">
    <property type="entry name" value="NON-HOMOLOGOUS END JOINING PROTEIN KU"/>
    <property type="match status" value="1"/>
</dbReference>
<keyword evidence="2 3" id="KW-0233">DNA recombination</keyword>
<dbReference type="EMBL" id="PVZC01000001">
    <property type="protein sequence ID" value="PRY01988.1"/>
    <property type="molecule type" value="Genomic_DNA"/>
</dbReference>
<gene>
    <name evidence="3" type="primary">ku</name>
    <name evidence="6" type="ORF">CLV72_101586</name>
</gene>
<keyword evidence="3" id="KW-0227">DNA damage</keyword>
<proteinExistence type="inferred from homology"/>
<feature type="domain" description="Ku" evidence="5">
    <location>
        <begin position="52"/>
        <end position="180"/>
    </location>
</feature>
<dbReference type="PANTHER" id="PTHR41251:SF1">
    <property type="entry name" value="NON-HOMOLOGOUS END JOINING PROTEIN KU"/>
    <property type="match status" value="1"/>
</dbReference>
<evidence type="ECO:0000256" key="2">
    <source>
        <dbReference type="ARBA" id="ARBA00023172"/>
    </source>
</evidence>
<dbReference type="GO" id="GO:0003690">
    <property type="term" value="F:double-stranded DNA binding"/>
    <property type="evidence" value="ECO:0007669"/>
    <property type="project" value="UniProtKB-UniRule"/>
</dbReference>
<comment type="subunit">
    <text evidence="3">Homodimer. Interacts with LigD.</text>
</comment>
<evidence type="ECO:0000313" key="7">
    <source>
        <dbReference type="Proteomes" id="UP000237846"/>
    </source>
</evidence>
<sequence length="311" mass="33532">MRSVWKGVIAFGTISVPARLYAATDQRHPALRHVHRADGGRIRMRRVCEIDGQEVPFDDVAHGYETAGGEMVVLDDDDLAALPAGGGRRIEVLRFTPEEQLDPVLAAKSYYLVPETEGLRAYVLLREALARSGAVALVRVTLRRRESLAAVRVRDDVFVLQTLVWPDEVRPADFDVLRAEVAISARELKLAGRLIAAMTSDFADLDLEDDYAAALWDVIADRTAAAARGEGAAEPAQAPPSGAGEAEPSGDLLEELRTSLSAAGEDAAGQRRSERRAAGRRPRTRPAGRVTDGPSAAQRDTRGPSAERAPG</sequence>
<feature type="compositionally biased region" description="Low complexity" evidence="4">
    <location>
        <begin position="229"/>
        <end position="247"/>
    </location>
</feature>
<dbReference type="SMART" id="SM00559">
    <property type="entry name" value="Ku78"/>
    <property type="match status" value="1"/>
</dbReference>
<dbReference type="PIRSF" id="PIRSF006493">
    <property type="entry name" value="Prok_Ku"/>
    <property type="match status" value="1"/>
</dbReference>
<dbReference type="NCBIfam" id="TIGR02772">
    <property type="entry name" value="Ku_bact"/>
    <property type="match status" value="1"/>
</dbReference>
<comment type="caution">
    <text evidence="6">The sequence shown here is derived from an EMBL/GenBank/DDBJ whole genome shotgun (WGS) entry which is preliminary data.</text>
</comment>
<keyword evidence="1 3" id="KW-0238">DNA-binding</keyword>
<dbReference type="Gene3D" id="2.40.290.10">
    <property type="match status" value="1"/>
</dbReference>
<dbReference type="GO" id="GO:0006310">
    <property type="term" value="P:DNA recombination"/>
    <property type="evidence" value="ECO:0007669"/>
    <property type="project" value="UniProtKB-KW"/>
</dbReference>
<evidence type="ECO:0000259" key="5">
    <source>
        <dbReference type="SMART" id="SM00559"/>
    </source>
</evidence>
<organism evidence="6 7">
    <name type="scientific">Allonocardiopsis opalescens</name>
    <dbReference type="NCBI Taxonomy" id="1144618"/>
    <lineage>
        <taxon>Bacteria</taxon>
        <taxon>Bacillati</taxon>
        <taxon>Actinomycetota</taxon>
        <taxon>Actinomycetes</taxon>
        <taxon>Streptosporangiales</taxon>
        <taxon>Allonocardiopsis</taxon>
    </lineage>
</organism>
<dbReference type="HAMAP" id="MF_01875">
    <property type="entry name" value="Prokaryotic_Ku"/>
    <property type="match status" value="1"/>
</dbReference>
<dbReference type="InterPro" id="IPR006164">
    <property type="entry name" value="DNA_bd_Ku70/Ku80"/>
</dbReference>
<feature type="region of interest" description="Disordered" evidence="4">
    <location>
        <begin position="229"/>
        <end position="311"/>
    </location>
</feature>
<comment type="function">
    <text evidence="3">With LigD forms a non-homologous end joining (NHEJ) DNA repair enzyme, which repairs dsDNA breaks with reduced fidelity. Binds linear dsDNA with 5'- and 3'- overhangs but not closed circular dsDNA nor ssDNA. Recruits and stimulates the ligase activity of LigD.</text>
</comment>